<dbReference type="PANTHER" id="PTHR34383:SF3">
    <property type="entry name" value="POLYPHOSPHATE:AMP PHOSPHOTRANSFERASE"/>
    <property type="match status" value="1"/>
</dbReference>
<name>A0ABP7CZB3_9ACTN</name>
<dbReference type="GO" id="GO:0016301">
    <property type="term" value="F:kinase activity"/>
    <property type="evidence" value="ECO:0007669"/>
    <property type="project" value="UniProtKB-KW"/>
</dbReference>
<dbReference type="SUPFAM" id="SSF52540">
    <property type="entry name" value="P-loop containing nucleoside triphosphate hydrolases"/>
    <property type="match status" value="1"/>
</dbReference>
<dbReference type="Proteomes" id="UP001500051">
    <property type="component" value="Unassembled WGS sequence"/>
</dbReference>
<keyword evidence="3" id="KW-0808">Transferase</keyword>
<dbReference type="InterPro" id="IPR027417">
    <property type="entry name" value="P-loop_NTPase"/>
</dbReference>
<dbReference type="RefSeq" id="WP_344811561.1">
    <property type="nucleotide sequence ID" value="NZ_BAAAYX010000003.1"/>
</dbReference>
<evidence type="ECO:0000313" key="4">
    <source>
        <dbReference type="Proteomes" id="UP001500051"/>
    </source>
</evidence>
<dbReference type="EMBL" id="BAAAYX010000003">
    <property type="protein sequence ID" value="GAA3698593.1"/>
    <property type="molecule type" value="Genomic_DNA"/>
</dbReference>
<dbReference type="InterPro" id="IPR022300">
    <property type="entry name" value="PPK2-rel_1"/>
</dbReference>
<reference evidence="4" key="1">
    <citation type="journal article" date="2019" name="Int. J. Syst. Evol. Microbiol.">
        <title>The Global Catalogue of Microorganisms (GCM) 10K type strain sequencing project: providing services to taxonomists for standard genome sequencing and annotation.</title>
        <authorList>
            <consortium name="The Broad Institute Genomics Platform"/>
            <consortium name="The Broad Institute Genome Sequencing Center for Infectious Disease"/>
            <person name="Wu L."/>
            <person name="Ma J."/>
        </authorList>
    </citation>
    <scope>NUCLEOTIDE SEQUENCE [LARGE SCALE GENOMIC DNA]</scope>
    <source>
        <strain evidence="4">JCM 16548</strain>
    </source>
</reference>
<sequence length="299" mass="33115">MGSKKKSKKSSADAELPVRQPTLTETLRLPPGPVDVGALDSRATPGFPGADKDAAPALMDQIGVDLADRQECLFANGRADGTRRNVLLILQGMDTSGKGGIIRKAIGLVDPQGVRITSFKAPTAEERGHPFLWRITNALPGPGMIGIFDRSHYEDVLIARVDELVGRQTWSRRYSQINAWEAKQVAAGTVVIKCYLHITPDDQRDRLRERLDDPTKHWKYNPGDLDVRAKWPDYQAAYAAALERCNTDAAPWFVIPAGRKWYRNWAVAALVNEHLGALGLTWPQAEFDVEAEKKRLAAL</sequence>
<protein>
    <submittedName>
        <fullName evidence="3">Polyphosphate kinase 2 family protein</fullName>
    </submittedName>
</protein>
<dbReference type="PANTHER" id="PTHR34383">
    <property type="entry name" value="POLYPHOSPHATE:AMP PHOSPHOTRANSFERASE-RELATED"/>
    <property type="match status" value="1"/>
</dbReference>
<evidence type="ECO:0000259" key="2">
    <source>
        <dbReference type="Pfam" id="PF03976"/>
    </source>
</evidence>
<gene>
    <name evidence="3" type="ORF">GCM10022204_13690</name>
</gene>
<keyword evidence="4" id="KW-1185">Reference proteome</keyword>
<feature type="domain" description="Polyphosphate kinase-2-related" evidence="2">
    <location>
        <begin position="80"/>
        <end position="275"/>
    </location>
</feature>
<keyword evidence="3" id="KW-0418">Kinase</keyword>
<organism evidence="3 4">
    <name type="scientific">Microlunatus aurantiacus</name>
    <dbReference type="NCBI Taxonomy" id="446786"/>
    <lineage>
        <taxon>Bacteria</taxon>
        <taxon>Bacillati</taxon>
        <taxon>Actinomycetota</taxon>
        <taxon>Actinomycetes</taxon>
        <taxon>Propionibacteriales</taxon>
        <taxon>Propionibacteriaceae</taxon>
        <taxon>Microlunatus</taxon>
    </lineage>
</organism>
<dbReference type="Pfam" id="PF03976">
    <property type="entry name" value="PPK2"/>
    <property type="match status" value="1"/>
</dbReference>
<dbReference type="NCBIfam" id="TIGR03709">
    <property type="entry name" value="PPK2_rel_1"/>
    <property type="match status" value="1"/>
</dbReference>
<feature type="region of interest" description="Disordered" evidence="1">
    <location>
        <begin position="1"/>
        <end position="34"/>
    </location>
</feature>
<proteinExistence type="predicted"/>
<comment type="caution">
    <text evidence="3">The sequence shown here is derived from an EMBL/GenBank/DDBJ whole genome shotgun (WGS) entry which is preliminary data.</text>
</comment>
<dbReference type="InterPro" id="IPR022488">
    <property type="entry name" value="PPK2-related"/>
</dbReference>
<evidence type="ECO:0000313" key="3">
    <source>
        <dbReference type="EMBL" id="GAA3698593.1"/>
    </source>
</evidence>
<accession>A0ABP7CZB3</accession>
<dbReference type="Gene3D" id="3.40.50.300">
    <property type="entry name" value="P-loop containing nucleotide triphosphate hydrolases"/>
    <property type="match status" value="1"/>
</dbReference>
<evidence type="ECO:0000256" key="1">
    <source>
        <dbReference type="SAM" id="MobiDB-lite"/>
    </source>
</evidence>